<name>A0AA38MNI1_9CUCU</name>
<reference evidence="1" key="1">
    <citation type="journal article" date="2023" name="G3 (Bethesda)">
        <title>Whole genome assemblies of Zophobas morio and Tenebrio molitor.</title>
        <authorList>
            <person name="Kaur S."/>
            <person name="Stinson S.A."/>
            <person name="diCenzo G.C."/>
        </authorList>
    </citation>
    <scope>NUCLEOTIDE SEQUENCE</scope>
    <source>
        <strain evidence="1">QUZm001</strain>
    </source>
</reference>
<gene>
    <name evidence="1" type="ORF">Zmor_006441</name>
</gene>
<evidence type="ECO:0000313" key="1">
    <source>
        <dbReference type="EMBL" id="KAJ3662077.1"/>
    </source>
</evidence>
<dbReference type="Proteomes" id="UP001168821">
    <property type="component" value="Unassembled WGS sequence"/>
</dbReference>
<organism evidence="1 2">
    <name type="scientific">Zophobas morio</name>
    <dbReference type="NCBI Taxonomy" id="2755281"/>
    <lineage>
        <taxon>Eukaryota</taxon>
        <taxon>Metazoa</taxon>
        <taxon>Ecdysozoa</taxon>
        <taxon>Arthropoda</taxon>
        <taxon>Hexapoda</taxon>
        <taxon>Insecta</taxon>
        <taxon>Pterygota</taxon>
        <taxon>Neoptera</taxon>
        <taxon>Endopterygota</taxon>
        <taxon>Coleoptera</taxon>
        <taxon>Polyphaga</taxon>
        <taxon>Cucujiformia</taxon>
        <taxon>Tenebrionidae</taxon>
        <taxon>Zophobas</taxon>
    </lineage>
</organism>
<proteinExistence type="predicted"/>
<protein>
    <submittedName>
        <fullName evidence="1">Uncharacterized protein</fullName>
    </submittedName>
</protein>
<accession>A0AA38MNI1</accession>
<dbReference type="EMBL" id="JALNTZ010000002">
    <property type="protein sequence ID" value="KAJ3662077.1"/>
    <property type="molecule type" value="Genomic_DNA"/>
</dbReference>
<evidence type="ECO:0000313" key="2">
    <source>
        <dbReference type="Proteomes" id="UP001168821"/>
    </source>
</evidence>
<sequence length="95" mass="10333">MRTGINSRVQRSSVILVSNKRSAAHNCKPVRAVPSLALPSPTEISSLVIMDVLESVLQSNAEFFACDLLRLRVDIVSSDVGRGPNKVLKIRTSTD</sequence>
<dbReference type="AlphaFoldDB" id="A0AA38MNI1"/>
<keyword evidence="2" id="KW-1185">Reference proteome</keyword>
<comment type="caution">
    <text evidence="1">The sequence shown here is derived from an EMBL/GenBank/DDBJ whole genome shotgun (WGS) entry which is preliminary data.</text>
</comment>